<dbReference type="Proteomes" id="UP001233172">
    <property type="component" value="Unassembled WGS sequence"/>
</dbReference>
<reference evidence="1" key="2">
    <citation type="submission" date="2023-04" db="EMBL/GenBank/DDBJ databases">
        <authorList>
            <person name="Bu L."/>
            <person name="Lu L."/>
            <person name="Laidemitt M.R."/>
            <person name="Zhang S.M."/>
            <person name="Mutuku M."/>
            <person name="Mkoji G."/>
            <person name="Steinauer M."/>
            <person name="Loker E.S."/>
        </authorList>
    </citation>
    <scope>NUCLEOTIDE SEQUENCE</scope>
    <source>
        <strain evidence="1">KasaAsao</strain>
        <tissue evidence="1">Whole Snail</tissue>
    </source>
</reference>
<feature type="non-terminal residue" evidence="1">
    <location>
        <position position="1"/>
    </location>
</feature>
<evidence type="ECO:0000313" key="2">
    <source>
        <dbReference type="Proteomes" id="UP001233172"/>
    </source>
</evidence>
<protein>
    <submittedName>
        <fullName evidence="1">Multiple epidermal growth factor-like domains protein 10</fullName>
    </submittedName>
</protein>
<reference evidence="1" key="1">
    <citation type="journal article" date="2023" name="PLoS Negl. Trop. Dis.">
        <title>A genome sequence for Biomphalaria pfeifferi, the major vector snail for the human-infecting parasite Schistosoma mansoni.</title>
        <authorList>
            <person name="Bu L."/>
            <person name="Lu L."/>
            <person name="Laidemitt M.R."/>
            <person name="Zhang S.M."/>
            <person name="Mutuku M."/>
            <person name="Mkoji G."/>
            <person name="Steinauer M."/>
            <person name="Loker E.S."/>
        </authorList>
    </citation>
    <scope>NUCLEOTIDE SEQUENCE</scope>
    <source>
        <strain evidence="1">KasaAsao</strain>
    </source>
</reference>
<dbReference type="EMBL" id="JASAOG010000015">
    <property type="protein sequence ID" value="KAK0065048.1"/>
    <property type="molecule type" value="Genomic_DNA"/>
</dbReference>
<sequence length="68" mass="7885">DNNRDNERLMGFNLKALTSSTWVAYNYTEGARTVQPIYTMFNFDKQPVNKVVISLNNFLTINEFQAYG</sequence>
<keyword evidence="2" id="KW-1185">Reference proteome</keyword>
<feature type="non-terminal residue" evidence="1">
    <location>
        <position position="68"/>
    </location>
</feature>
<organism evidence="1 2">
    <name type="scientific">Biomphalaria pfeifferi</name>
    <name type="common">Bloodfluke planorb</name>
    <name type="synonym">Freshwater snail</name>
    <dbReference type="NCBI Taxonomy" id="112525"/>
    <lineage>
        <taxon>Eukaryota</taxon>
        <taxon>Metazoa</taxon>
        <taxon>Spiralia</taxon>
        <taxon>Lophotrochozoa</taxon>
        <taxon>Mollusca</taxon>
        <taxon>Gastropoda</taxon>
        <taxon>Heterobranchia</taxon>
        <taxon>Euthyneura</taxon>
        <taxon>Panpulmonata</taxon>
        <taxon>Hygrophila</taxon>
        <taxon>Lymnaeoidea</taxon>
        <taxon>Planorbidae</taxon>
        <taxon>Biomphalaria</taxon>
    </lineage>
</organism>
<proteinExistence type="predicted"/>
<comment type="caution">
    <text evidence="1">The sequence shown here is derived from an EMBL/GenBank/DDBJ whole genome shotgun (WGS) entry which is preliminary data.</text>
</comment>
<gene>
    <name evidence="1" type="ORF">Bpfe_005606</name>
</gene>
<accession>A0AAD8C3H3</accession>
<name>A0AAD8C3H3_BIOPF</name>
<dbReference type="AlphaFoldDB" id="A0AAD8C3H3"/>
<evidence type="ECO:0000313" key="1">
    <source>
        <dbReference type="EMBL" id="KAK0065048.1"/>
    </source>
</evidence>